<evidence type="ECO:0000313" key="2">
    <source>
        <dbReference type="EMBL" id="MFC5914485.1"/>
    </source>
</evidence>
<name>A0ABW1GKX2_9ACTN</name>
<protein>
    <submittedName>
        <fullName evidence="2">Uncharacterized protein</fullName>
    </submittedName>
</protein>
<dbReference type="Proteomes" id="UP001596200">
    <property type="component" value="Unassembled WGS sequence"/>
</dbReference>
<dbReference type="EMBL" id="JBHSPU010000013">
    <property type="protein sequence ID" value="MFC5914485.1"/>
    <property type="molecule type" value="Genomic_DNA"/>
</dbReference>
<dbReference type="RefSeq" id="WP_344514770.1">
    <property type="nucleotide sequence ID" value="NZ_BAAATU010000031.1"/>
</dbReference>
<keyword evidence="3" id="KW-1185">Reference proteome</keyword>
<sequence>MPHTYPYADYLTDSITRQLTQLSAHLFQLPADQVPQILARVLDPDDGVLGRFTCLLDTGAILAKDSAERGALPPEICLALSRAANELQDIGLDLDEHTSSLTTPGTPSAAKPTVASPLVVRRHR</sequence>
<proteinExistence type="predicted"/>
<organism evidence="2 3">
    <name type="scientific">Streptomyces pulveraceus</name>
    <dbReference type="NCBI Taxonomy" id="68258"/>
    <lineage>
        <taxon>Bacteria</taxon>
        <taxon>Bacillati</taxon>
        <taxon>Actinomycetota</taxon>
        <taxon>Actinomycetes</taxon>
        <taxon>Kitasatosporales</taxon>
        <taxon>Streptomycetaceae</taxon>
        <taxon>Streptomyces</taxon>
    </lineage>
</organism>
<gene>
    <name evidence="2" type="ORF">ACFP1B_13735</name>
</gene>
<comment type="caution">
    <text evidence="2">The sequence shown here is derived from an EMBL/GenBank/DDBJ whole genome shotgun (WGS) entry which is preliminary data.</text>
</comment>
<reference evidence="3" key="1">
    <citation type="journal article" date="2019" name="Int. J. Syst. Evol. Microbiol.">
        <title>The Global Catalogue of Microorganisms (GCM) 10K type strain sequencing project: providing services to taxonomists for standard genome sequencing and annotation.</title>
        <authorList>
            <consortium name="The Broad Institute Genomics Platform"/>
            <consortium name="The Broad Institute Genome Sequencing Center for Infectious Disease"/>
            <person name="Wu L."/>
            <person name="Ma J."/>
        </authorList>
    </citation>
    <scope>NUCLEOTIDE SEQUENCE [LARGE SCALE GENOMIC DNA]</scope>
    <source>
        <strain evidence="3">JCM 4147</strain>
    </source>
</reference>
<feature type="region of interest" description="Disordered" evidence="1">
    <location>
        <begin position="95"/>
        <end position="124"/>
    </location>
</feature>
<evidence type="ECO:0000256" key="1">
    <source>
        <dbReference type="SAM" id="MobiDB-lite"/>
    </source>
</evidence>
<evidence type="ECO:0000313" key="3">
    <source>
        <dbReference type="Proteomes" id="UP001596200"/>
    </source>
</evidence>
<accession>A0ABW1GKX2</accession>